<dbReference type="EMBL" id="JAGMUV010000005">
    <property type="protein sequence ID" value="KAH7156323.1"/>
    <property type="molecule type" value="Genomic_DNA"/>
</dbReference>
<sequence>MVSFFLFCTCFVFSFMFLFLCRPEIRSCRPNQMPSVFVETYLGLNSKLQTLHLDTSQLGVLPGRLNLASVRELDALYSFLVGWQVG</sequence>
<evidence type="ECO:0008006" key="4">
    <source>
        <dbReference type="Google" id="ProtNLM"/>
    </source>
</evidence>
<dbReference type="Proteomes" id="UP000738349">
    <property type="component" value="Unassembled WGS sequence"/>
</dbReference>
<gene>
    <name evidence="2" type="ORF">EDB81DRAFT_786722</name>
</gene>
<feature type="signal peptide" evidence="1">
    <location>
        <begin position="1"/>
        <end position="27"/>
    </location>
</feature>
<comment type="caution">
    <text evidence="2">The sequence shown here is derived from an EMBL/GenBank/DDBJ whole genome shotgun (WGS) entry which is preliminary data.</text>
</comment>
<reference evidence="2" key="1">
    <citation type="journal article" date="2021" name="Nat. Commun.">
        <title>Genetic determinants of endophytism in the Arabidopsis root mycobiome.</title>
        <authorList>
            <person name="Mesny F."/>
            <person name="Miyauchi S."/>
            <person name="Thiergart T."/>
            <person name="Pickel B."/>
            <person name="Atanasova L."/>
            <person name="Karlsson M."/>
            <person name="Huettel B."/>
            <person name="Barry K.W."/>
            <person name="Haridas S."/>
            <person name="Chen C."/>
            <person name="Bauer D."/>
            <person name="Andreopoulos W."/>
            <person name="Pangilinan J."/>
            <person name="LaButti K."/>
            <person name="Riley R."/>
            <person name="Lipzen A."/>
            <person name="Clum A."/>
            <person name="Drula E."/>
            <person name="Henrissat B."/>
            <person name="Kohler A."/>
            <person name="Grigoriev I.V."/>
            <person name="Martin F.M."/>
            <person name="Hacquard S."/>
        </authorList>
    </citation>
    <scope>NUCLEOTIDE SEQUENCE</scope>
    <source>
        <strain evidence="2">MPI-CAGE-AT-0147</strain>
    </source>
</reference>
<accession>A0A9P9F6G8</accession>
<protein>
    <recommendedName>
        <fullName evidence="4">Secreted protein</fullName>
    </recommendedName>
</protein>
<proteinExistence type="predicted"/>
<evidence type="ECO:0000256" key="1">
    <source>
        <dbReference type="SAM" id="SignalP"/>
    </source>
</evidence>
<keyword evidence="1" id="KW-0732">Signal</keyword>
<evidence type="ECO:0000313" key="2">
    <source>
        <dbReference type="EMBL" id="KAH7156323.1"/>
    </source>
</evidence>
<feature type="chain" id="PRO_5040369291" description="Secreted protein" evidence="1">
    <location>
        <begin position="28"/>
        <end position="86"/>
    </location>
</feature>
<evidence type="ECO:0000313" key="3">
    <source>
        <dbReference type="Proteomes" id="UP000738349"/>
    </source>
</evidence>
<keyword evidence="3" id="KW-1185">Reference proteome</keyword>
<organism evidence="2 3">
    <name type="scientific">Dactylonectria macrodidyma</name>
    <dbReference type="NCBI Taxonomy" id="307937"/>
    <lineage>
        <taxon>Eukaryota</taxon>
        <taxon>Fungi</taxon>
        <taxon>Dikarya</taxon>
        <taxon>Ascomycota</taxon>
        <taxon>Pezizomycotina</taxon>
        <taxon>Sordariomycetes</taxon>
        <taxon>Hypocreomycetidae</taxon>
        <taxon>Hypocreales</taxon>
        <taxon>Nectriaceae</taxon>
        <taxon>Dactylonectria</taxon>
    </lineage>
</organism>
<name>A0A9P9F6G8_9HYPO</name>
<dbReference type="AlphaFoldDB" id="A0A9P9F6G8"/>